<feature type="compositionally biased region" description="Gly residues" evidence="1">
    <location>
        <begin position="44"/>
        <end position="58"/>
    </location>
</feature>
<organism evidence="2">
    <name type="scientific">Dianthus caryophyllus</name>
    <name type="common">Carnation</name>
    <name type="synonym">Clove pink</name>
    <dbReference type="NCBI Taxonomy" id="3570"/>
    <lineage>
        <taxon>Eukaryota</taxon>
        <taxon>Viridiplantae</taxon>
        <taxon>Streptophyta</taxon>
        <taxon>Embryophyta</taxon>
        <taxon>Tracheophyta</taxon>
        <taxon>Spermatophyta</taxon>
        <taxon>Magnoliopsida</taxon>
        <taxon>eudicotyledons</taxon>
        <taxon>Gunneridae</taxon>
        <taxon>Pentapetalae</taxon>
        <taxon>Caryophyllales</taxon>
        <taxon>Caryophyllaceae</taxon>
        <taxon>Caryophylleae</taxon>
        <taxon>Dianthus</taxon>
    </lineage>
</organism>
<dbReference type="GO" id="GO:0051783">
    <property type="term" value="P:regulation of nuclear division"/>
    <property type="evidence" value="ECO:0007669"/>
    <property type="project" value="InterPro"/>
</dbReference>
<name>A0A221LEJ9_DIACA</name>
<proteinExistence type="evidence at transcript level"/>
<evidence type="ECO:0000256" key="1">
    <source>
        <dbReference type="SAM" id="MobiDB-lite"/>
    </source>
</evidence>
<dbReference type="GO" id="GO:0005634">
    <property type="term" value="C:nucleus"/>
    <property type="evidence" value="ECO:0007669"/>
    <property type="project" value="InterPro"/>
</dbReference>
<feature type="region of interest" description="Disordered" evidence="1">
    <location>
        <begin position="44"/>
        <end position="112"/>
    </location>
</feature>
<reference evidence="2" key="1">
    <citation type="submission" date="2016-07" db="EMBL/GenBank/DDBJ databases">
        <title>Cloning and expression of Omission of Second Divisions Like Genes from Dianthus Caryophyllus.</title>
        <authorList>
            <person name="Zhou X."/>
        </authorList>
    </citation>
    <scope>NUCLEOTIDE SEQUENCE</scope>
</reference>
<dbReference type="EMBL" id="KX622765">
    <property type="protein sequence ID" value="ASM93580.1"/>
    <property type="molecule type" value="mRNA"/>
</dbReference>
<sequence>MPVPVSRDRLPRPVDISALLGRTTRRVNLIVDEPGLRRVGLSGHGLGNVSRNGGGGSSAGSPIGVQRTGYGGGGNQQRSMVVSRDPRTPGTVAARRDGGRGRSQLPSWHPRTPLRDITDIMRAIERRRAELGLNEDADVQQEHNNAQTEQDIGTSTPIPTLAAKPKLSPTTQLVRIKAGNADWSVDSSDFVTPQKKLLNSIEKVREVWLESQRKLERTPAAKRAERENKVRVLLSMR</sequence>
<dbReference type="PANTHER" id="PTHR35119:SF1">
    <property type="entry name" value="PROTEIN POLYCHOME"/>
    <property type="match status" value="1"/>
</dbReference>
<dbReference type="PANTHER" id="PTHR35119">
    <property type="entry name" value="PROTEIN POLYCHOME"/>
    <property type="match status" value="1"/>
</dbReference>
<dbReference type="AlphaFoldDB" id="A0A221LEJ9"/>
<protein>
    <submittedName>
        <fullName evidence="2">OSDLb</fullName>
    </submittedName>
</protein>
<accession>A0A221LEJ9</accession>
<evidence type="ECO:0000313" key="2">
    <source>
        <dbReference type="EMBL" id="ASM93580.1"/>
    </source>
</evidence>
<dbReference type="InterPro" id="IPR034590">
    <property type="entry name" value="POLYCHOME/GIG1"/>
</dbReference>